<dbReference type="Gene3D" id="1.10.150.240">
    <property type="entry name" value="Putative phosphatase, domain 2"/>
    <property type="match status" value="1"/>
</dbReference>
<dbReference type="SFLD" id="SFLDG01129">
    <property type="entry name" value="C1.5:_HAD__Beta-PGM__Phosphata"/>
    <property type="match status" value="1"/>
</dbReference>
<comment type="caution">
    <text evidence="1">The sequence shown here is derived from an EMBL/GenBank/DDBJ whole genome shotgun (WGS) entry which is preliminary data.</text>
</comment>
<organism evidence="1 2">
    <name type="scientific">Luteococcus peritonei</name>
    <dbReference type="NCBI Taxonomy" id="88874"/>
    <lineage>
        <taxon>Bacteria</taxon>
        <taxon>Bacillati</taxon>
        <taxon>Actinomycetota</taxon>
        <taxon>Actinomycetes</taxon>
        <taxon>Propionibacteriales</taxon>
        <taxon>Propionibacteriaceae</taxon>
        <taxon>Luteococcus</taxon>
    </lineage>
</organism>
<dbReference type="PANTHER" id="PTHR43434:SF1">
    <property type="entry name" value="PHOSPHOGLYCOLATE PHOSPHATASE"/>
    <property type="match status" value="1"/>
</dbReference>
<dbReference type="EC" id="3.-.-.-" evidence="1"/>
<dbReference type="SUPFAM" id="SSF56784">
    <property type="entry name" value="HAD-like"/>
    <property type="match status" value="1"/>
</dbReference>
<sequence length="211" mass="23602">MPWPANSIRAVVWDWNGTLLDDVDAGMATTNQVLAEFDRPELADRQAYRAGFGFPIRDFYTRLGFVTDEHFRAASHRYVELFPGHLAQVRLQAHAVEVLGAVRERGLAQVLISATVTAALHRQLEPHPVRVLLDEVLGSEDALNPSKQAVVAGWLGRQPWRPDQVLMVGDTNHDHEIAEALGTRFAHFTGGHQTHDHASRIDDLRQVLDLL</sequence>
<dbReference type="CDD" id="cd01427">
    <property type="entry name" value="HAD_like"/>
    <property type="match status" value="1"/>
</dbReference>
<dbReference type="InterPro" id="IPR050155">
    <property type="entry name" value="HAD-like_hydrolase_sf"/>
</dbReference>
<keyword evidence="2" id="KW-1185">Reference proteome</keyword>
<dbReference type="GO" id="GO:0016787">
    <property type="term" value="F:hydrolase activity"/>
    <property type="evidence" value="ECO:0007669"/>
    <property type="project" value="UniProtKB-KW"/>
</dbReference>
<dbReference type="SFLD" id="SFLDS00003">
    <property type="entry name" value="Haloacid_Dehalogenase"/>
    <property type="match status" value="1"/>
</dbReference>
<dbReference type="Proteomes" id="UP001597326">
    <property type="component" value="Unassembled WGS sequence"/>
</dbReference>
<accession>A0ABW4RVF3</accession>
<dbReference type="InterPro" id="IPR023198">
    <property type="entry name" value="PGP-like_dom2"/>
</dbReference>
<dbReference type="Pfam" id="PF13419">
    <property type="entry name" value="HAD_2"/>
    <property type="match status" value="1"/>
</dbReference>
<dbReference type="PANTHER" id="PTHR43434">
    <property type="entry name" value="PHOSPHOGLYCOLATE PHOSPHATASE"/>
    <property type="match status" value="1"/>
</dbReference>
<protein>
    <submittedName>
        <fullName evidence="1">HAD family hydrolase</fullName>
        <ecNumber evidence="1">3.-.-.-</ecNumber>
    </submittedName>
</protein>
<dbReference type="RefSeq" id="WP_343872743.1">
    <property type="nucleotide sequence ID" value="NZ_BAAAIX010000009.1"/>
</dbReference>
<keyword evidence="1" id="KW-0378">Hydrolase</keyword>
<dbReference type="Gene3D" id="3.40.50.1000">
    <property type="entry name" value="HAD superfamily/HAD-like"/>
    <property type="match status" value="1"/>
</dbReference>
<proteinExistence type="predicted"/>
<evidence type="ECO:0000313" key="1">
    <source>
        <dbReference type="EMBL" id="MFD1889669.1"/>
    </source>
</evidence>
<dbReference type="InterPro" id="IPR023214">
    <property type="entry name" value="HAD_sf"/>
</dbReference>
<dbReference type="InterPro" id="IPR041492">
    <property type="entry name" value="HAD_2"/>
</dbReference>
<gene>
    <name evidence="1" type="ORF">ACFSCS_05615</name>
</gene>
<evidence type="ECO:0000313" key="2">
    <source>
        <dbReference type="Proteomes" id="UP001597326"/>
    </source>
</evidence>
<dbReference type="EMBL" id="JBHUFZ010000011">
    <property type="protein sequence ID" value="MFD1889669.1"/>
    <property type="molecule type" value="Genomic_DNA"/>
</dbReference>
<reference evidence="2" key="1">
    <citation type="journal article" date="2019" name="Int. J. Syst. Evol. Microbiol.">
        <title>The Global Catalogue of Microorganisms (GCM) 10K type strain sequencing project: providing services to taxonomists for standard genome sequencing and annotation.</title>
        <authorList>
            <consortium name="The Broad Institute Genomics Platform"/>
            <consortium name="The Broad Institute Genome Sequencing Center for Infectious Disease"/>
            <person name="Wu L."/>
            <person name="Ma J."/>
        </authorList>
    </citation>
    <scope>NUCLEOTIDE SEQUENCE [LARGE SCALE GENOMIC DNA]</scope>
    <source>
        <strain evidence="2">CAIM 431</strain>
    </source>
</reference>
<name>A0ABW4RVF3_9ACTN</name>
<dbReference type="InterPro" id="IPR036412">
    <property type="entry name" value="HAD-like_sf"/>
</dbReference>